<evidence type="ECO:0000256" key="1">
    <source>
        <dbReference type="ARBA" id="ARBA00004167"/>
    </source>
</evidence>
<evidence type="ECO:0000313" key="9">
    <source>
        <dbReference type="EMBL" id="KAK4212131.1"/>
    </source>
</evidence>
<comment type="subcellular location">
    <subcellularLocation>
        <location evidence="1">Membrane</location>
        <topology evidence="1">Single-pass membrane protein</topology>
    </subcellularLocation>
</comment>
<comment type="similarity">
    <text evidence="7">Belongs to the ustYa family.</text>
</comment>
<accession>A0AAN6Y693</accession>
<keyword evidence="3 8" id="KW-1133">Transmembrane helix</keyword>
<evidence type="ECO:0000313" key="10">
    <source>
        <dbReference type="Proteomes" id="UP001301769"/>
    </source>
</evidence>
<dbReference type="InterPro" id="IPR021765">
    <property type="entry name" value="UstYa-like"/>
</dbReference>
<keyword evidence="10" id="KW-1185">Reference proteome</keyword>
<evidence type="ECO:0000256" key="5">
    <source>
        <dbReference type="ARBA" id="ARBA00023136"/>
    </source>
</evidence>
<evidence type="ECO:0008006" key="11">
    <source>
        <dbReference type="Google" id="ProtNLM"/>
    </source>
</evidence>
<evidence type="ECO:0000256" key="4">
    <source>
        <dbReference type="ARBA" id="ARBA00023026"/>
    </source>
</evidence>
<dbReference type="GO" id="GO:0016020">
    <property type="term" value="C:membrane"/>
    <property type="evidence" value="ECO:0007669"/>
    <property type="project" value="UniProtKB-SubCell"/>
</dbReference>
<organism evidence="9 10">
    <name type="scientific">Rhypophila decipiens</name>
    <dbReference type="NCBI Taxonomy" id="261697"/>
    <lineage>
        <taxon>Eukaryota</taxon>
        <taxon>Fungi</taxon>
        <taxon>Dikarya</taxon>
        <taxon>Ascomycota</taxon>
        <taxon>Pezizomycotina</taxon>
        <taxon>Sordariomycetes</taxon>
        <taxon>Sordariomycetidae</taxon>
        <taxon>Sordariales</taxon>
        <taxon>Naviculisporaceae</taxon>
        <taxon>Rhypophila</taxon>
    </lineage>
</organism>
<name>A0AAN6Y693_9PEZI</name>
<dbReference type="GO" id="GO:0043386">
    <property type="term" value="P:mycotoxin biosynthetic process"/>
    <property type="evidence" value="ECO:0007669"/>
    <property type="project" value="InterPro"/>
</dbReference>
<dbReference type="Pfam" id="PF11807">
    <property type="entry name" value="UstYa"/>
    <property type="match status" value="1"/>
</dbReference>
<keyword evidence="6" id="KW-0325">Glycoprotein</keyword>
<keyword evidence="4" id="KW-0843">Virulence</keyword>
<proteinExistence type="inferred from homology"/>
<dbReference type="EMBL" id="MU858133">
    <property type="protein sequence ID" value="KAK4212131.1"/>
    <property type="molecule type" value="Genomic_DNA"/>
</dbReference>
<keyword evidence="5 8" id="KW-0472">Membrane</keyword>
<gene>
    <name evidence="9" type="ORF">QBC37DRAFT_425467</name>
</gene>
<comment type="caution">
    <text evidence="9">The sequence shown here is derived from an EMBL/GenBank/DDBJ whole genome shotgun (WGS) entry which is preliminary data.</text>
</comment>
<dbReference type="PANTHER" id="PTHR33365">
    <property type="entry name" value="YALI0B05434P"/>
    <property type="match status" value="1"/>
</dbReference>
<evidence type="ECO:0000256" key="8">
    <source>
        <dbReference type="SAM" id="Phobius"/>
    </source>
</evidence>
<reference evidence="9" key="1">
    <citation type="journal article" date="2023" name="Mol. Phylogenet. Evol.">
        <title>Genome-scale phylogeny and comparative genomics of the fungal order Sordariales.</title>
        <authorList>
            <person name="Hensen N."/>
            <person name="Bonometti L."/>
            <person name="Westerberg I."/>
            <person name="Brannstrom I.O."/>
            <person name="Guillou S."/>
            <person name="Cros-Aarteil S."/>
            <person name="Calhoun S."/>
            <person name="Haridas S."/>
            <person name="Kuo A."/>
            <person name="Mondo S."/>
            <person name="Pangilinan J."/>
            <person name="Riley R."/>
            <person name="LaButti K."/>
            <person name="Andreopoulos B."/>
            <person name="Lipzen A."/>
            <person name="Chen C."/>
            <person name="Yan M."/>
            <person name="Daum C."/>
            <person name="Ng V."/>
            <person name="Clum A."/>
            <person name="Steindorff A."/>
            <person name="Ohm R.A."/>
            <person name="Martin F."/>
            <person name="Silar P."/>
            <person name="Natvig D.O."/>
            <person name="Lalanne C."/>
            <person name="Gautier V."/>
            <person name="Ament-Velasquez S.L."/>
            <person name="Kruys A."/>
            <person name="Hutchinson M.I."/>
            <person name="Powell A.J."/>
            <person name="Barry K."/>
            <person name="Miller A.N."/>
            <person name="Grigoriev I.V."/>
            <person name="Debuchy R."/>
            <person name="Gladieux P."/>
            <person name="Hiltunen Thoren M."/>
            <person name="Johannesson H."/>
        </authorList>
    </citation>
    <scope>NUCLEOTIDE SEQUENCE</scope>
    <source>
        <strain evidence="9">PSN293</strain>
    </source>
</reference>
<evidence type="ECO:0000256" key="2">
    <source>
        <dbReference type="ARBA" id="ARBA00022692"/>
    </source>
</evidence>
<feature type="transmembrane region" description="Helical" evidence="8">
    <location>
        <begin position="44"/>
        <end position="65"/>
    </location>
</feature>
<sequence>MSDHMLLLKDSKHCPVCQDALHWQPEVGEDKNARHRRKYNILSVYYLILLHLICLSLLGWLFLLGKFNAGMSSRQGLEMLDFDNRYKDWVPVTYELRAENALENPPSDFMGMPNEKNTKAWDELITPTYFAASRQDLQKTKESINDSVLLGHPHNGEYYLAGLGVYHDIHCLRRLRLFLHSNYYYDRLTDVNLQYLREHLGHCIESLRRSVMCSADTNIFTFTWEDAEEVHPGIFRPNPKSNQQRKCVRWELVEKWVTDRHVPLSPVLLKPDGRQDKIMMV</sequence>
<dbReference type="AlphaFoldDB" id="A0AAN6Y693"/>
<evidence type="ECO:0000256" key="7">
    <source>
        <dbReference type="ARBA" id="ARBA00035112"/>
    </source>
</evidence>
<protein>
    <recommendedName>
        <fullName evidence="11">Tat pathway signal sequence protein</fullName>
    </recommendedName>
</protein>
<keyword evidence="2 8" id="KW-0812">Transmembrane</keyword>
<dbReference type="Proteomes" id="UP001301769">
    <property type="component" value="Unassembled WGS sequence"/>
</dbReference>
<dbReference type="PANTHER" id="PTHR33365:SF7">
    <property type="entry name" value="TAT PATHWAY SIGNAL SEQUENCE"/>
    <property type="match status" value="1"/>
</dbReference>
<reference evidence="9" key="2">
    <citation type="submission" date="2023-05" db="EMBL/GenBank/DDBJ databases">
        <authorList>
            <consortium name="Lawrence Berkeley National Laboratory"/>
            <person name="Steindorff A."/>
            <person name="Hensen N."/>
            <person name="Bonometti L."/>
            <person name="Westerberg I."/>
            <person name="Brannstrom I.O."/>
            <person name="Guillou S."/>
            <person name="Cros-Aarteil S."/>
            <person name="Calhoun S."/>
            <person name="Haridas S."/>
            <person name="Kuo A."/>
            <person name="Mondo S."/>
            <person name="Pangilinan J."/>
            <person name="Riley R."/>
            <person name="Labutti K."/>
            <person name="Andreopoulos B."/>
            <person name="Lipzen A."/>
            <person name="Chen C."/>
            <person name="Yanf M."/>
            <person name="Daum C."/>
            <person name="Ng V."/>
            <person name="Clum A."/>
            <person name="Ohm R."/>
            <person name="Martin F."/>
            <person name="Silar P."/>
            <person name="Natvig D."/>
            <person name="Lalanne C."/>
            <person name="Gautier V."/>
            <person name="Ament-Velasquez S.L."/>
            <person name="Kruys A."/>
            <person name="Hutchinson M.I."/>
            <person name="Powell A.J."/>
            <person name="Barry K."/>
            <person name="Miller A.N."/>
            <person name="Grigoriev I.V."/>
            <person name="Debuchy R."/>
            <person name="Gladieux P."/>
            <person name="Thoren M.H."/>
            <person name="Johannesson H."/>
        </authorList>
    </citation>
    <scope>NUCLEOTIDE SEQUENCE</scope>
    <source>
        <strain evidence="9">PSN293</strain>
    </source>
</reference>
<evidence type="ECO:0000256" key="3">
    <source>
        <dbReference type="ARBA" id="ARBA00022989"/>
    </source>
</evidence>
<evidence type="ECO:0000256" key="6">
    <source>
        <dbReference type="ARBA" id="ARBA00023180"/>
    </source>
</evidence>